<dbReference type="EMBL" id="JARWBG010000005">
    <property type="protein sequence ID" value="MDH2388506.1"/>
    <property type="molecule type" value="Genomic_DNA"/>
</dbReference>
<comment type="caution">
    <text evidence="3">The sequence shown here is derived from an EMBL/GenBank/DDBJ whole genome shotgun (WGS) entry which is preliminary data.</text>
</comment>
<reference evidence="3 4" key="1">
    <citation type="submission" date="2023-04" db="EMBL/GenBank/DDBJ databases">
        <title>Streptomyces chengmaiensis sp. nov. isolated from the stem of mangrove plant in Hainan.</title>
        <authorList>
            <person name="Huang X."/>
            <person name="Zhou S."/>
            <person name="Chu X."/>
            <person name="Xie Y."/>
            <person name="Lin Y."/>
        </authorList>
    </citation>
    <scope>NUCLEOTIDE SEQUENCE [LARGE SCALE GENOMIC DNA]</scope>
    <source>
        <strain evidence="3 4">HNM0663</strain>
    </source>
</reference>
<dbReference type="InterPro" id="IPR015590">
    <property type="entry name" value="Aldehyde_DH_dom"/>
</dbReference>
<evidence type="ECO:0000313" key="3">
    <source>
        <dbReference type="EMBL" id="MDH2388506.1"/>
    </source>
</evidence>
<evidence type="ECO:0000256" key="1">
    <source>
        <dbReference type="ARBA" id="ARBA00023002"/>
    </source>
</evidence>
<proteinExistence type="predicted"/>
<keyword evidence="1" id="KW-0560">Oxidoreductase</keyword>
<dbReference type="Proteomes" id="UP001223144">
    <property type="component" value="Unassembled WGS sequence"/>
</dbReference>
<dbReference type="Pfam" id="PF00171">
    <property type="entry name" value="Aldedh"/>
    <property type="match status" value="2"/>
</dbReference>
<name>A0ABT6HIT0_9ACTN</name>
<dbReference type="InterPro" id="IPR016163">
    <property type="entry name" value="Ald_DH_C"/>
</dbReference>
<gene>
    <name evidence="3" type="ORF">QCN29_06865</name>
</gene>
<evidence type="ECO:0000259" key="2">
    <source>
        <dbReference type="Pfam" id="PF00171"/>
    </source>
</evidence>
<evidence type="ECO:0000313" key="4">
    <source>
        <dbReference type="Proteomes" id="UP001223144"/>
    </source>
</evidence>
<sequence>MAAASRARLVGPAWSNWPCVQRTQWALRFTQLVRRDAPLLARMAVPTSGLCSRDVMADQRNAFSTRHKGWKRTPQAQTGKASPAHVLLSLSDDAAPLTHVFHGVLPALLHGDCVISAVAPHAVRMSAHVRALALETGLPGDVWQQLAGHDRRLLWAVAEHTDGSVTACCTPRSAPGSTTLPGLFVVRKDARLRPAVQDAVRSAFRSAGRHCRATPVMAVHAHHYDRFIELFAAEARALGERAARSPEAVLSRLATADELGAVRSYLTRAWGEDTQVVAKGESLGHKLHGPTVFSQRHLDRIDTTLIPPGPVAVVAPFTAWSEVLWAARGTGRHATVHTGAPLSQLAPQFATLRVDDVRLVRPLFSLRR</sequence>
<feature type="domain" description="Aldehyde dehydrogenase" evidence="2">
    <location>
        <begin position="184"/>
        <end position="327"/>
    </location>
</feature>
<feature type="domain" description="Aldehyde dehydrogenase" evidence="2">
    <location>
        <begin position="2"/>
        <end position="162"/>
    </location>
</feature>
<organism evidence="3 4">
    <name type="scientific">Streptomyces chengmaiensis</name>
    <dbReference type="NCBI Taxonomy" id="3040919"/>
    <lineage>
        <taxon>Bacteria</taxon>
        <taxon>Bacillati</taxon>
        <taxon>Actinomycetota</taxon>
        <taxon>Actinomycetes</taxon>
        <taxon>Kitasatosporales</taxon>
        <taxon>Streptomycetaceae</taxon>
        <taxon>Streptomyces</taxon>
    </lineage>
</organism>
<dbReference type="Gene3D" id="3.40.309.10">
    <property type="entry name" value="Aldehyde Dehydrogenase, Chain A, domain 2"/>
    <property type="match status" value="1"/>
</dbReference>
<dbReference type="Gene3D" id="3.40.605.10">
    <property type="entry name" value="Aldehyde Dehydrogenase, Chain A, domain 1"/>
    <property type="match status" value="1"/>
</dbReference>
<protein>
    <submittedName>
        <fullName evidence="3">Aldehyde dehydrogenase family protein</fullName>
    </submittedName>
</protein>
<dbReference type="InterPro" id="IPR016162">
    <property type="entry name" value="Ald_DH_N"/>
</dbReference>
<accession>A0ABT6HIT0</accession>
<keyword evidence="4" id="KW-1185">Reference proteome</keyword>
<dbReference type="InterPro" id="IPR016161">
    <property type="entry name" value="Ald_DH/histidinol_DH"/>
</dbReference>
<dbReference type="PANTHER" id="PTHR11699">
    <property type="entry name" value="ALDEHYDE DEHYDROGENASE-RELATED"/>
    <property type="match status" value="1"/>
</dbReference>
<dbReference type="RefSeq" id="WP_279926806.1">
    <property type="nucleotide sequence ID" value="NZ_JARWBG010000005.1"/>
</dbReference>
<dbReference type="SUPFAM" id="SSF53720">
    <property type="entry name" value="ALDH-like"/>
    <property type="match status" value="1"/>
</dbReference>